<dbReference type="GO" id="GO:0005829">
    <property type="term" value="C:cytosol"/>
    <property type="evidence" value="ECO:0007669"/>
    <property type="project" value="TreeGrafter"/>
</dbReference>
<protein>
    <submittedName>
        <fullName evidence="1">Spore coat protein</fullName>
    </submittedName>
</protein>
<dbReference type="SUPFAM" id="SSF53448">
    <property type="entry name" value="Nucleotide-diphospho-sugar transferases"/>
    <property type="match status" value="1"/>
</dbReference>
<dbReference type="CDD" id="cd02518">
    <property type="entry name" value="GT2_SpsF"/>
    <property type="match status" value="1"/>
</dbReference>
<organism evidence="1 2">
    <name type="scientific">Pullulanibacillus camelliae</name>
    <dbReference type="NCBI Taxonomy" id="1707096"/>
    <lineage>
        <taxon>Bacteria</taxon>
        <taxon>Bacillati</taxon>
        <taxon>Bacillota</taxon>
        <taxon>Bacilli</taxon>
        <taxon>Bacillales</taxon>
        <taxon>Sporolactobacillaceae</taxon>
        <taxon>Pullulanibacillus</taxon>
    </lineage>
</organism>
<dbReference type="Pfam" id="PF02348">
    <property type="entry name" value="CTP_transf_3"/>
    <property type="match status" value="1"/>
</dbReference>
<dbReference type="InterPro" id="IPR029044">
    <property type="entry name" value="Nucleotide-diphossugar_trans"/>
</dbReference>
<dbReference type="RefSeq" id="WP_188691226.1">
    <property type="nucleotide sequence ID" value="NZ_BMIR01000005.1"/>
</dbReference>
<name>A0A8J2VPT3_9BACL</name>
<dbReference type="InterPro" id="IPR003329">
    <property type="entry name" value="Cytidylyl_trans"/>
</dbReference>
<dbReference type="Gene3D" id="3.90.550.10">
    <property type="entry name" value="Spore Coat Polysaccharide Biosynthesis Protein SpsA, Chain A"/>
    <property type="match status" value="1"/>
</dbReference>
<evidence type="ECO:0000313" key="2">
    <source>
        <dbReference type="Proteomes" id="UP000628775"/>
    </source>
</evidence>
<accession>A0A8J2VPT3</accession>
<sequence>MKTTAIIQARMNSTRLPGKVLKKVLNKTLLEYQIERVKRATNIDEIIIATTRNTSDDPIVELCNSLSIPFYRGSEDDVLSRYYEAAKQFNADIVVRLTSDCPVIDPEVIDKVINFYLNNYIDYDYVSNTMKRTYPRGLDTEVFSIQALKKVYESAAERFYREHVTTYIYRTTNEFKLGNVENNINLSQYRLTVDTIEDFELIKLIIERLYPINQGFKLIDIINILKEYPRWLKINSHIEQKS</sequence>
<dbReference type="Proteomes" id="UP000628775">
    <property type="component" value="Unassembled WGS sequence"/>
</dbReference>
<keyword evidence="1" id="KW-0167">Capsid protein</keyword>
<evidence type="ECO:0000313" key="1">
    <source>
        <dbReference type="EMBL" id="GGE36246.1"/>
    </source>
</evidence>
<dbReference type="PANTHER" id="PTHR42866:SF1">
    <property type="entry name" value="SPORE COAT POLYSACCHARIDE BIOSYNTHESIS PROTEIN SPSF"/>
    <property type="match status" value="1"/>
</dbReference>
<dbReference type="PANTHER" id="PTHR42866">
    <property type="entry name" value="3-DEOXY-MANNO-OCTULOSONATE CYTIDYLYLTRANSFERASE"/>
    <property type="match status" value="1"/>
</dbReference>
<dbReference type="AlphaFoldDB" id="A0A8J2VPT3"/>
<proteinExistence type="predicted"/>
<dbReference type="EMBL" id="BMIR01000005">
    <property type="protein sequence ID" value="GGE36246.1"/>
    <property type="molecule type" value="Genomic_DNA"/>
</dbReference>
<keyword evidence="2" id="KW-1185">Reference proteome</keyword>
<reference evidence="1" key="1">
    <citation type="journal article" date="2014" name="Int. J. Syst. Evol. Microbiol.">
        <title>Complete genome sequence of Corynebacterium casei LMG S-19264T (=DSM 44701T), isolated from a smear-ripened cheese.</title>
        <authorList>
            <consortium name="US DOE Joint Genome Institute (JGI-PGF)"/>
            <person name="Walter F."/>
            <person name="Albersmeier A."/>
            <person name="Kalinowski J."/>
            <person name="Ruckert C."/>
        </authorList>
    </citation>
    <scope>NUCLEOTIDE SEQUENCE</scope>
    <source>
        <strain evidence="1">CGMCC 1.15371</strain>
    </source>
</reference>
<comment type="caution">
    <text evidence="1">The sequence shown here is derived from an EMBL/GenBank/DDBJ whole genome shotgun (WGS) entry which is preliminary data.</text>
</comment>
<gene>
    <name evidence="1" type="ORF">GCM10011391_13830</name>
</gene>
<keyword evidence="1" id="KW-0946">Virion</keyword>
<reference evidence="1" key="2">
    <citation type="submission" date="2020-09" db="EMBL/GenBank/DDBJ databases">
        <authorList>
            <person name="Sun Q."/>
            <person name="Zhou Y."/>
        </authorList>
    </citation>
    <scope>NUCLEOTIDE SEQUENCE</scope>
    <source>
        <strain evidence="1">CGMCC 1.15371</strain>
    </source>
</reference>